<dbReference type="EMBL" id="CAJNAU010000254">
    <property type="protein sequence ID" value="CAE6870156.1"/>
    <property type="molecule type" value="Genomic_DNA"/>
</dbReference>
<keyword evidence="4" id="KW-1185">Reference proteome</keyword>
<dbReference type="PANTHER" id="PTHR33678">
    <property type="entry name" value="BLL1576 PROTEIN"/>
    <property type="match status" value="1"/>
</dbReference>
<protein>
    <submittedName>
        <fullName evidence="3">IS66 family transposase ISCARN48</fullName>
    </submittedName>
</protein>
<dbReference type="Proteomes" id="UP000674425">
    <property type="component" value="Unassembled WGS sequence"/>
</dbReference>
<reference evidence="3 4" key="1">
    <citation type="submission" date="2021-02" db="EMBL/GenBank/DDBJ databases">
        <authorList>
            <person name="Vanwijnsberghe S."/>
        </authorList>
    </citation>
    <scope>NUCLEOTIDE SEQUENCE [LARGE SCALE GENOMIC DNA]</scope>
    <source>
        <strain evidence="3 4">R-69658</strain>
    </source>
</reference>
<sequence length="248" mass="27611">MIDALARANPLLSGSRTRRTAKASPPQTHLAGFEGVLQADGYAGFNELIERGKVRLASCWDHARRYVFNVHETAPSETTKQWLDMIGDLYEIEAAIRGKPPDERRRVRQEKSNPLLGVLEMSMREKLATLWPKAPLVEAINYSLNRWDGLTLFCDDGRVEISNVLAENALRCVALGRRNFMFAGSDSGGERAAAMYSLIGSCKLNNINPRAYLEFVLTHIADHQANRIDELLPGNVAKHLRPSTPASL</sequence>
<evidence type="ECO:0000313" key="3">
    <source>
        <dbReference type="EMBL" id="CAE6870156.1"/>
    </source>
</evidence>
<evidence type="ECO:0000313" key="4">
    <source>
        <dbReference type="Proteomes" id="UP000674425"/>
    </source>
</evidence>
<gene>
    <name evidence="3" type="ORF">R69658_08106</name>
</gene>
<feature type="domain" description="Transposase IS66 central" evidence="1">
    <location>
        <begin position="22"/>
        <end position="190"/>
    </location>
</feature>
<feature type="domain" description="Transposase IS66 C-terminal" evidence="2">
    <location>
        <begin position="197"/>
        <end position="233"/>
    </location>
</feature>
<name>A0ABN7NA53_9BURK</name>
<dbReference type="InterPro" id="IPR052344">
    <property type="entry name" value="Transposase-related"/>
</dbReference>
<dbReference type="InterPro" id="IPR039552">
    <property type="entry name" value="IS66_C"/>
</dbReference>
<organism evidence="3 4">
    <name type="scientific">Paraburkholderia aspalathi</name>
    <dbReference type="NCBI Taxonomy" id="1324617"/>
    <lineage>
        <taxon>Bacteria</taxon>
        <taxon>Pseudomonadati</taxon>
        <taxon>Pseudomonadota</taxon>
        <taxon>Betaproteobacteria</taxon>
        <taxon>Burkholderiales</taxon>
        <taxon>Burkholderiaceae</taxon>
        <taxon>Paraburkholderia</taxon>
    </lineage>
</organism>
<comment type="caution">
    <text evidence="3">The sequence shown here is derived from an EMBL/GenBank/DDBJ whole genome shotgun (WGS) entry which is preliminary data.</text>
</comment>
<dbReference type="Pfam" id="PF13817">
    <property type="entry name" value="DDE_Tnp_IS66_C"/>
    <property type="match status" value="1"/>
</dbReference>
<dbReference type="Pfam" id="PF03050">
    <property type="entry name" value="DDE_Tnp_IS66"/>
    <property type="match status" value="1"/>
</dbReference>
<dbReference type="InterPro" id="IPR004291">
    <property type="entry name" value="Transposase_IS66_central"/>
</dbReference>
<dbReference type="PANTHER" id="PTHR33678:SF1">
    <property type="entry name" value="BLL1576 PROTEIN"/>
    <property type="match status" value="1"/>
</dbReference>
<dbReference type="NCBIfam" id="NF033517">
    <property type="entry name" value="transpos_IS66"/>
    <property type="match status" value="1"/>
</dbReference>
<evidence type="ECO:0000259" key="1">
    <source>
        <dbReference type="Pfam" id="PF03050"/>
    </source>
</evidence>
<evidence type="ECO:0000259" key="2">
    <source>
        <dbReference type="Pfam" id="PF13817"/>
    </source>
</evidence>
<proteinExistence type="predicted"/>
<accession>A0ABN7NA53</accession>